<reference evidence="2 3" key="1">
    <citation type="submission" date="2017-03" db="EMBL/GenBank/DDBJ databases">
        <authorList>
            <person name="Afonso C.L."/>
            <person name="Miller P.J."/>
            <person name="Scott M.A."/>
            <person name="Spackman E."/>
            <person name="Goraichik I."/>
            <person name="Dimitrov K.M."/>
            <person name="Suarez D.L."/>
            <person name="Swayne D.E."/>
        </authorList>
    </citation>
    <scope>NUCLEOTIDE SEQUENCE [LARGE SCALE GENOMIC DNA]</scope>
    <source>
        <strain evidence="2 3">CECT 7745</strain>
    </source>
</reference>
<accession>A0A1X7BVJ4</accession>
<dbReference type="RefSeq" id="WP_085801606.1">
    <property type="nucleotide sequence ID" value="NZ_FWXB01000015.1"/>
</dbReference>
<keyword evidence="3" id="KW-1185">Reference proteome</keyword>
<dbReference type="Proteomes" id="UP000193224">
    <property type="component" value="Unassembled WGS sequence"/>
</dbReference>
<sequence length="176" mass="19855">MKGAIYFISKYGSTAQYANWIGNASGLPVRCVNNSNVDPMAYDFLVIASPVVFGKLLIGEWVKDNLAAIDGKPVIMVTVSGPQLDPDLDTWLGDSLPPELVSRMKHIALRGRRVFRNLTWYDRLMLRVEAMRARDQSARKEKLEDFDFVDKSCIYPVENLAREMQLSKAAHPHILS</sequence>
<protein>
    <submittedName>
        <fullName evidence="2">Flavodoxin domain protein</fullName>
    </submittedName>
</protein>
<dbReference type="SUPFAM" id="SSF52218">
    <property type="entry name" value="Flavoproteins"/>
    <property type="match status" value="1"/>
</dbReference>
<proteinExistence type="predicted"/>
<evidence type="ECO:0000313" key="3">
    <source>
        <dbReference type="Proteomes" id="UP000193224"/>
    </source>
</evidence>
<organism evidence="2 3">
    <name type="scientific">Roseovarius aestuarii</name>
    <dbReference type="NCBI Taxonomy" id="475083"/>
    <lineage>
        <taxon>Bacteria</taxon>
        <taxon>Pseudomonadati</taxon>
        <taxon>Pseudomonadota</taxon>
        <taxon>Alphaproteobacteria</taxon>
        <taxon>Rhodobacterales</taxon>
        <taxon>Roseobacteraceae</taxon>
        <taxon>Roseovarius</taxon>
    </lineage>
</organism>
<feature type="domain" description="Flavodoxin" evidence="1">
    <location>
        <begin position="5"/>
        <end position="128"/>
    </location>
</feature>
<evidence type="ECO:0000313" key="2">
    <source>
        <dbReference type="EMBL" id="SMC13682.1"/>
    </source>
</evidence>
<dbReference type="OrthoDB" id="4878515at2"/>
<dbReference type="Gene3D" id="3.40.50.360">
    <property type="match status" value="1"/>
</dbReference>
<dbReference type="EMBL" id="FWXB01000015">
    <property type="protein sequence ID" value="SMC13682.1"/>
    <property type="molecule type" value="Genomic_DNA"/>
</dbReference>
<dbReference type="Pfam" id="PF12724">
    <property type="entry name" value="Flavodoxin_5"/>
    <property type="match status" value="1"/>
</dbReference>
<name>A0A1X7BVJ4_9RHOB</name>
<dbReference type="InterPro" id="IPR026816">
    <property type="entry name" value="Flavodoxin_dom"/>
</dbReference>
<evidence type="ECO:0000259" key="1">
    <source>
        <dbReference type="Pfam" id="PF12724"/>
    </source>
</evidence>
<gene>
    <name evidence="2" type="ORF">ROA7745_03539</name>
</gene>
<dbReference type="InterPro" id="IPR029039">
    <property type="entry name" value="Flavoprotein-like_sf"/>
</dbReference>
<dbReference type="AlphaFoldDB" id="A0A1X7BVJ4"/>